<keyword evidence="4" id="KW-0472">Membrane</keyword>
<dbReference type="EMBL" id="JACHIA010000009">
    <property type="protein sequence ID" value="MBB6071562.1"/>
    <property type="molecule type" value="Genomic_DNA"/>
</dbReference>
<feature type="domain" description="Glycosyl transferase family 51" evidence="5">
    <location>
        <begin position="131"/>
        <end position="227"/>
    </location>
</feature>
<gene>
    <name evidence="6" type="ORF">HNQ61_003190</name>
</gene>
<accession>A0A841H0N8</accession>
<dbReference type="InterPro" id="IPR001264">
    <property type="entry name" value="Glyco_trans_51"/>
</dbReference>
<dbReference type="AlphaFoldDB" id="A0A841H0N8"/>
<evidence type="ECO:0000256" key="2">
    <source>
        <dbReference type="ARBA" id="ARBA00022679"/>
    </source>
</evidence>
<name>A0A841H0N8_9BACT</name>
<sequence>MAKPGKGKTLGGAPRSGRWTKQPEETRMGGRHRGSLIALGVLGVLLLGGFAGYMGWANQQLGGGLLRQEREARRRPDWVPLRQLPDYAQAAFVTVLDTTSTLRRPRYDTKGGRVHMSRDLVKQVYGLRGGVQDGVREAAMAQLLEVRSSDNRRMELYLNRVAMGRTESWAVYGIQHASQEYFGKDVRRVTVGEAATLAGLLLEPRINDPEAVPGAVGARRNEVLRLMYGAGQINPEQLSAALAEPLSFQPGEDYAPMTQPLDRQAQPEVIRLPEALRPKLNPDSTQTSPAP</sequence>
<feature type="region of interest" description="Disordered" evidence="3">
    <location>
        <begin position="249"/>
        <end position="291"/>
    </location>
</feature>
<evidence type="ECO:0000256" key="4">
    <source>
        <dbReference type="SAM" id="Phobius"/>
    </source>
</evidence>
<evidence type="ECO:0000259" key="5">
    <source>
        <dbReference type="Pfam" id="PF00912"/>
    </source>
</evidence>
<dbReference type="Pfam" id="PF00912">
    <property type="entry name" value="Transgly"/>
    <property type="match status" value="1"/>
</dbReference>
<dbReference type="Proteomes" id="UP000582837">
    <property type="component" value="Unassembled WGS sequence"/>
</dbReference>
<organism evidence="6 7">
    <name type="scientific">Longimicrobium terrae</name>
    <dbReference type="NCBI Taxonomy" id="1639882"/>
    <lineage>
        <taxon>Bacteria</taxon>
        <taxon>Pseudomonadati</taxon>
        <taxon>Gemmatimonadota</taxon>
        <taxon>Longimicrobiia</taxon>
        <taxon>Longimicrobiales</taxon>
        <taxon>Longimicrobiaceae</taxon>
        <taxon>Longimicrobium</taxon>
    </lineage>
</organism>
<keyword evidence="2" id="KW-0808">Transferase</keyword>
<feature type="transmembrane region" description="Helical" evidence="4">
    <location>
        <begin position="36"/>
        <end position="56"/>
    </location>
</feature>
<dbReference type="InterPro" id="IPR036950">
    <property type="entry name" value="PBP_transglycosylase"/>
</dbReference>
<dbReference type="SUPFAM" id="SSF53955">
    <property type="entry name" value="Lysozyme-like"/>
    <property type="match status" value="1"/>
</dbReference>
<dbReference type="InterPro" id="IPR050396">
    <property type="entry name" value="Glycosyltr_51/Transpeptidase"/>
</dbReference>
<dbReference type="PANTHER" id="PTHR32282:SF33">
    <property type="entry name" value="PEPTIDOGLYCAN GLYCOSYLTRANSFERASE"/>
    <property type="match status" value="1"/>
</dbReference>
<keyword evidence="4" id="KW-0812">Transmembrane</keyword>
<dbReference type="Gene3D" id="1.10.3810.10">
    <property type="entry name" value="Biosynthetic peptidoglycan transglycosylase-like"/>
    <property type="match status" value="1"/>
</dbReference>
<evidence type="ECO:0000313" key="7">
    <source>
        <dbReference type="Proteomes" id="UP000582837"/>
    </source>
</evidence>
<dbReference type="PANTHER" id="PTHR32282">
    <property type="entry name" value="BINDING PROTEIN TRANSPEPTIDASE, PUTATIVE-RELATED"/>
    <property type="match status" value="1"/>
</dbReference>
<evidence type="ECO:0000256" key="1">
    <source>
        <dbReference type="ARBA" id="ARBA00004752"/>
    </source>
</evidence>
<feature type="compositionally biased region" description="Polar residues" evidence="3">
    <location>
        <begin position="282"/>
        <end position="291"/>
    </location>
</feature>
<dbReference type="RefSeq" id="WP_170034944.1">
    <property type="nucleotide sequence ID" value="NZ_JABDTL010000001.1"/>
</dbReference>
<feature type="region of interest" description="Disordered" evidence="3">
    <location>
        <begin position="1"/>
        <end position="29"/>
    </location>
</feature>
<dbReference type="InterPro" id="IPR023346">
    <property type="entry name" value="Lysozyme-like_dom_sf"/>
</dbReference>
<keyword evidence="7" id="KW-1185">Reference proteome</keyword>
<protein>
    <recommendedName>
        <fullName evidence="5">Glycosyl transferase family 51 domain-containing protein</fullName>
    </recommendedName>
</protein>
<keyword evidence="4" id="KW-1133">Transmembrane helix</keyword>
<dbReference type="GO" id="GO:0008955">
    <property type="term" value="F:peptidoglycan glycosyltransferase activity"/>
    <property type="evidence" value="ECO:0007669"/>
    <property type="project" value="TreeGrafter"/>
</dbReference>
<evidence type="ECO:0000313" key="6">
    <source>
        <dbReference type="EMBL" id="MBB6071562.1"/>
    </source>
</evidence>
<comment type="pathway">
    <text evidence="1">Cell wall biogenesis; peptidoglycan biosynthesis.</text>
</comment>
<proteinExistence type="predicted"/>
<comment type="caution">
    <text evidence="6">The sequence shown here is derived from an EMBL/GenBank/DDBJ whole genome shotgun (WGS) entry which is preliminary data.</text>
</comment>
<evidence type="ECO:0000256" key="3">
    <source>
        <dbReference type="SAM" id="MobiDB-lite"/>
    </source>
</evidence>
<reference evidence="6 7" key="1">
    <citation type="submission" date="2020-08" db="EMBL/GenBank/DDBJ databases">
        <title>Genomic Encyclopedia of Type Strains, Phase IV (KMG-IV): sequencing the most valuable type-strain genomes for metagenomic binning, comparative biology and taxonomic classification.</title>
        <authorList>
            <person name="Goeker M."/>
        </authorList>
    </citation>
    <scope>NUCLEOTIDE SEQUENCE [LARGE SCALE GENOMIC DNA]</scope>
    <source>
        <strain evidence="6 7">DSM 29007</strain>
    </source>
</reference>
<dbReference type="GO" id="GO:0009252">
    <property type="term" value="P:peptidoglycan biosynthetic process"/>
    <property type="evidence" value="ECO:0007669"/>
    <property type="project" value="TreeGrafter"/>
</dbReference>
<dbReference type="GO" id="GO:0030288">
    <property type="term" value="C:outer membrane-bounded periplasmic space"/>
    <property type="evidence" value="ECO:0007669"/>
    <property type="project" value="TreeGrafter"/>
</dbReference>